<gene>
    <name evidence="3" type="ORF">NKI36_09335</name>
</gene>
<evidence type="ECO:0000313" key="4">
    <source>
        <dbReference type="Proteomes" id="UP001433071"/>
    </source>
</evidence>
<organism evidence="3 4">
    <name type="scientific">Mesorhizobium caraganae</name>
    <dbReference type="NCBI Taxonomy" id="483206"/>
    <lineage>
        <taxon>Bacteria</taxon>
        <taxon>Pseudomonadati</taxon>
        <taxon>Pseudomonadota</taxon>
        <taxon>Alphaproteobacteria</taxon>
        <taxon>Hyphomicrobiales</taxon>
        <taxon>Phyllobacteriaceae</taxon>
        <taxon>Mesorhizobium</taxon>
    </lineage>
</organism>
<dbReference type="PANTHER" id="PTHR30041:SF8">
    <property type="entry name" value="PROTEIN YFFB"/>
    <property type="match status" value="1"/>
</dbReference>
<dbReference type="Pfam" id="PF03960">
    <property type="entry name" value="ArsC"/>
    <property type="match status" value="1"/>
</dbReference>
<reference evidence="3 4" key="1">
    <citation type="journal article" date="2024" name="Proc. Natl. Acad. Sci. U.S.A.">
        <title>The evolutionary genomics of adaptation to stress in wild rhizobium bacteria.</title>
        <authorList>
            <person name="Kehlet-Delgado H."/>
            <person name="Montoya A.P."/>
            <person name="Jensen K.T."/>
            <person name="Wendlandt C.E."/>
            <person name="Dexheimer C."/>
            <person name="Roberts M."/>
            <person name="Torres Martinez L."/>
            <person name="Friesen M.L."/>
            <person name="Griffitts J.S."/>
            <person name="Porter S.S."/>
        </authorList>
    </citation>
    <scope>NUCLEOTIDE SEQUENCE [LARGE SCALE GENOMIC DNA]</scope>
    <source>
        <strain evidence="3 4">M0641</strain>
    </source>
</reference>
<name>A0ABV1YWZ3_9HYPH</name>
<dbReference type="Gene3D" id="3.40.30.10">
    <property type="entry name" value="Glutaredoxin"/>
    <property type="match status" value="1"/>
</dbReference>
<dbReference type="RefSeq" id="WP_352557321.1">
    <property type="nucleotide sequence ID" value="NZ_JAMYQB010000005.1"/>
</dbReference>
<keyword evidence="4" id="KW-1185">Reference proteome</keyword>
<protein>
    <submittedName>
        <fullName evidence="3">ArsC family reductase</fullName>
    </submittedName>
</protein>
<dbReference type="PANTHER" id="PTHR30041">
    <property type="entry name" value="ARSENATE REDUCTASE"/>
    <property type="match status" value="1"/>
</dbReference>
<dbReference type="EMBL" id="JAMYQB010000005">
    <property type="protein sequence ID" value="MER9404252.1"/>
    <property type="molecule type" value="Genomic_DNA"/>
</dbReference>
<comment type="caution">
    <text evidence="3">The sequence shown here is derived from an EMBL/GenBank/DDBJ whole genome shotgun (WGS) entry which is preliminary data.</text>
</comment>
<dbReference type="InterPro" id="IPR006660">
    <property type="entry name" value="Arsenate_reductase-like"/>
</dbReference>
<evidence type="ECO:0000256" key="1">
    <source>
        <dbReference type="ARBA" id="ARBA00007198"/>
    </source>
</evidence>
<comment type="similarity">
    <text evidence="1 2">Belongs to the ArsC family.</text>
</comment>
<dbReference type="InterPro" id="IPR036249">
    <property type="entry name" value="Thioredoxin-like_sf"/>
</dbReference>
<dbReference type="CDD" id="cd03035">
    <property type="entry name" value="ArsC_Yffb"/>
    <property type="match status" value="1"/>
</dbReference>
<accession>A0ABV1YWZ3</accession>
<dbReference type="Proteomes" id="UP001433071">
    <property type="component" value="Unassembled WGS sequence"/>
</dbReference>
<proteinExistence type="inferred from homology"/>
<evidence type="ECO:0000313" key="3">
    <source>
        <dbReference type="EMBL" id="MER9404252.1"/>
    </source>
</evidence>
<dbReference type="NCBIfam" id="TIGR01617">
    <property type="entry name" value="arsC_related"/>
    <property type="match status" value="1"/>
</dbReference>
<dbReference type="PROSITE" id="PS51353">
    <property type="entry name" value="ARSC"/>
    <property type="match status" value="1"/>
</dbReference>
<dbReference type="SUPFAM" id="SSF52833">
    <property type="entry name" value="Thioredoxin-like"/>
    <property type="match status" value="1"/>
</dbReference>
<dbReference type="InterPro" id="IPR006504">
    <property type="entry name" value="Tscrpt_reg_Spx/MgsR"/>
</dbReference>
<dbReference type="NCBIfam" id="NF008107">
    <property type="entry name" value="PRK10853.1"/>
    <property type="match status" value="1"/>
</dbReference>
<sequence>MTITMYGITTCDTIRKARTWLEGHDVPYRFHDYRAEGIDAGKLDGWIGKVGWEKLLNKGSTTFRELPDKDKAGLDEKKAKKLMLAKPTMIKRPVLEVGDRILVGFKADVYEAEVGK</sequence>
<evidence type="ECO:0000256" key="2">
    <source>
        <dbReference type="PROSITE-ProRule" id="PRU01282"/>
    </source>
</evidence>